<feature type="compositionally biased region" description="Polar residues" evidence="2">
    <location>
        <begin position="1"/>
        <end position="11"/>
    </location>
</feature>
<dbReference type="InterPro" id="IPR018247">
    <property type="entry name" value="EF_Hand_1_Ca_BS"/>
</dbReference>
<protein>
    <recommendedName>
        <fullName evidence="3">EF-hand domain-containing protein</fullName>
    </recommendedName>
</protein>
<dbReference type="PANTHER" id="PTHR47319">
    <property type="entry name" value="CALCIUM-BINDING PROTEIN KIC"/>
    <property type="match status" value="1"/>
</dbReference>
<name>A0AA38FJH4_TAXCH</name>
<reference evidence="4 5" key="1">
    <citation type="journal article" date="2021" name="Nat. Plants">
        <title>The Taxus genome provides insights into paclitaxel biosynthesis.</title>
        <authorList>
            <person name="Xiong X."/>
            <person name="Gou J."/>
            <person name="Liao Q."/>
            <person name="Li Y."/>
            <person name="Zhou Q."/>
            <person name="Bi G."/>
            <person name="Li C."/>
            <person name="Du R."/>
            <person name="Wang X."/>
            <person name="Sun T."/>
            <person name="Guo L."/>
            <person name="Liang H."/>
            <person name="Lu P."/>
            <person name="Wu Y."/>
            <person name="Zhang Z."/>
            <person name="Ro D.K."/>
            <person name="Shang Y."/>
            <person name="Huang S."/>
            <person name="Yan J."/>
        </authorList>
    </citation>
    <scope>NUCLEOTIDE SEQUENCE [LARGE SCALE GENOMIC DNA]</scope>
    <source>
        <strain evidence="4">Ta-2019</strain>
    </source>
</reference>
<feature type="non-terminal residue" evidence="4">
    <location>
        <position position="1"/>
    </location>
</feature>
<feature type="non-terminal residue" evidence="4">
    <location>
        <position position="106"/>
    </location>
</feature>
<dbReference type="PANTHER" id="PTHR47319:SF4">
    <property type="entry name" value="CALCIUM-BINDING PROTEIN KIC"/>
    <property type="match status" value="1"/>
</dbReference>
<comment type="caution">
    <text evidence="4">The sequence shown here is derived from an EMBL/GenBank/DDBJ whole genome shotgun (WGS) entry which is preliminary data.</text>
</comment>
<feature type="region of interest" description="Disordered" evidence="2">
    <location>
        <begin position="1"/>
        <end position="23"/>
    </location>
</feature>
<dbReference type="GO" id="GO:0005509">
    <property type="term" value="F:calcium ion binding"/>
    <property type="evidence" value="ECO:0007669"/>
    <property type="project" value="InterPro"/>
</dbReference>
<evidence type="ECO:0000256" key="1">
    <source>
        <dbReference type="ARBA" id="ARBA00022837"/>
    </source>
</evidence>
<dbReference type="PROSITE" id="PS00018">
    <property type="entry name" value="EF_HAND_1"/>
    <property type="match status" value="1"/>
</dbReference>
<keyword evidence="5" id="KW-1185">Reference proteome</keyword>
<dbReference type="Gene3D" id="1.10.238.10">
    <property type="entry name" value="EF-hand"/>
    <property type="match status" value="1"/>
</dbReference>
<dbReference type="InterPro" id="IPR044205">
    <property type="entry name" value="KIC/PBP1/KRP1"/>
</dbReference>
<evidence type="ECO:0000256" key="2">
    <source>
        <dbReference type="SAM" id="MobiDB-lite"/>
    </source>
</evidence>
<dbReference type="EMBL" id="JAHRHJ020000008">
    <property type="protein sequence ID" value="KAH9304647.1"/>
    <property type="molecule type" value="Genomic_DNA"/>
</dbReference>
<dbReference type="PROSITE" id="PS50222">
    <property type="entry name" value="EF_HAND_2"/>
    <property type="match status" value="1"/>
</dbReference>
<dbReference type="AlphaFoldDB" id="A0AA38FJH4"/>
<feature type="domain" description="EF-hand" evidence="3">
    <location>
        <begin position="76"/>
        <end position="106"/>
    </location>
</feature>
<dbReference type="SUPFAM" id="SSF47473">
    <property type="entry name" value="EF-hand"/>
    <property type="match status" value="1"/>
</dbReference>
<evidence type="ECO:0000313" key="4">
    <source>
        <dbReference type="EMBL" id="KAH9304647.1"/>
    </source>
</evidence>
<evidence type="ECO:0000259" key="3">
    <source>
        <dbReference type="PROSITE" id="PS50222"/>
    </source>
</evidence>
<dbReference type="Proteomes" id="UP000824469">
    <property type="component" value="Unassembled WGS sequence"/>
</dbReference>
<proteinExistence type="predicted"/>
<evidence type="ECO:0000313" key="5">
    <source>
        <dbReference type="Proteomes" id="UP000824469"/>
    </source>
</evidence>
<organism evidence="4 5">
    <name type="scientific">Taxus chinensis</name>
    <name type="common">Chinese yew</name>
    <name type="synonym">Taxus wallichiana var. chinensis</name>
    <dbReference type="NCBI Taxonomy" id="29808"/>
    <lineage>
        <taxon>Eukaryota</taxon>
        <taxon>Viridiplantae</taxon>
        <taxon>Streptophyta</taxon>
        <taxon>Embryophyta</taxon>
        <taxon>Tracheophyta</taxon>
        <taxon>Spermatophyta</taxon>
        <taxon>Pinopsida</taxon>
        <taxon>Pinidae</taxon>
        <taxon>Conifers II</taxon>
        <taxon>Cupressales</taxon>
        <taxon>Taxaceae</taxon>
        <taxon>Taxus</taxon>
    </lineage>
</organism>
<accession>A0AA38FJH4</accession>
<keyword evidence="1" id="KW-0106">Calcium</keyword>
<dbReference type="Pfam" id="PF13833">
    <property type="entry name" value="EF-hand_8"/>
    <property type="match status" value="1"/>
</dbReference>
<dbReference type="InterPro" id="IPR011992">
    <property type="entry name" value="EF-hand-dom_pair"/>
</dbReference>
<dbReference type="InterPro" id="IPR002048">
    <property type="entry name" value="EF_hand_dom"/>
</dbReference>
<gene>
    <name evidence="4" type="ORF">KI387_009051</name>
</gene>
<sequence length="106" mass="11635">GGTSGSASSLREVQMGCKKEDTPVEEQGVGDYADEEILRRGVEDCEENDVCRNGSTITKESKKIEANLKKTEVEQLTEEVVRPMVQEGDLDGDGALNEHEFCVLMI</sequence>